<reference evidence="1" key="1">
    <citation type="journal article" date="2012" name="PLoS ONE">
        <title>Gene sets for utilization of primary and secondary nutrition supplies in the distal gut of endangered iberian lynx.</title>
        <authorList>
            <person name="Alcaide M."/>
            <person name="Messina E."/>
            <person name="Richter M."/>
            <person name="Bargiela R."/>
            <person name="Peplies J."/>
            <person name="Huws S.A."/>
            <person name="Newbold C.J."/>
            <person name="Golyshin P.N."/>
            <person name="Simon M.A."/>
            <person name="Lopez G."/>
            <person name="Yakimov M.M."/>
            <person name="Ferrer M."/>
        </authorList>
    </citation>
    <scope>NUCLEOTIDE SEQUENCE</scope>
</reference>
<organism evidence="1">
    <name type="scientific">gut metagenome</name>
    <dbReference type="NCBI Taxonomy" id="749906"/>
    <lineage>
        <taxon>unclassified sequences</taxon>
        <taxon>metagenomes</taxon>
        <taxon>organismal metagenomes</taxon>
    </lineage>
</organism>
<protein>
    <submittedName>
        <fullName evidence="1">Uncharacterized protein</fullName>
    </submittedName>
</protein>
<dbReference type="EMBL" id="AMCI01001416">
    <property type="protein sequence ID" value="EJX05611.1"/>
    <property type="molecule type" value="Genomic_DNA"/>
</dbReference>
<proteinExistence type="predicted"/>
<name>J9CZB9_9ZZZZ</name>
<gene>
    <name evidence="1" type="ORF">EVA_06272</name>
</gene>
<sequence length="36" mass="4426">MEMLFVMYNGEVCGTAWQNLWHRLAEYNCPIDYRRD</sequence>
<evidence type="ECO:0000313" key="1">
    <source>
        <dbReference type="EMBL" id="EJX05611.1"/>
    </source>
</evidence>
<accession>J9CZB9</accession>
<dbReference type="AlphaFoldDB" id="J9CZB9"/>
<comment type="caution">
    <text evidence="1">The sequence shown here is derived from an EMBL/GenBank/DDBJ whole genome shotgun (WGS) entry which is preliminary data.</text>
</comment>